<keyword evidence="3" id="KW-0032">Aminotransferase</keyword>
<dbReference type="InterPro" id="IPR006223">
    <property type="entry name" value="GcvT"/>
</dbReference>
<sequence>MIVDVGPVLNESVIVSTELKTTPLNQWHIDNGAKMVPFAGYNMPVQYPMGVLKEHLHTREAAGLFDVSHMGQVQVTGDNVAEVLESIFPANLADLDVGKQCYSLLLKDDGGVVDDLMICRREIDFILVVNADRKSVDIPYLKKLIGDRAQVTYLDDRALLALQGPKAANVLRDLGADISDMVFMDGKWVDIDHIECWVTRSGYTGEDGFELSVANDKAVELAKRLVAHSDVEPIGLGARDSLRLEAGLCLYGHELNEQLNPVDASLNWAIAKDRRIGGVREGGFVGADIVLEQMAHGSAIKRVGLLGQGRAPVREGANLFTEDGAQIGHVTSGGFGPSLQKPVAMGYIDSQCAGLSVLYAEVRGKKLPVEVVRTPFVPSRYYRG</sequence>
<keyword evidence="4 10" id="KW-0808">Transferase</keyword>
<dbReference type="GO" id="GO:0032259">
    <property type="term" value="P:methylation"/>
    <property type="evidence" value="ECO:0007669"/>
    <property type="project" value="UniProtKB-KW"/>
</dbReference>
<dbReference type="GO" id="GO:0004047">
    <property type="term" value="F:aminomethyltransferase activity"/>
    <property type="evidence" value="ECO:0007669"/>
    <property type="project" value="UniProtKB-EC"/>
</dbReference>
<evidence type="ECO:0000256" key="5">
    <source>
        <dbReference type="ARBA" id="ARBA00031395"/>
    </source>
</evidence>
<name>A0A5S9QIV5_9GAMM</name>
<dbReference type="Proteomes" id="UP000441399">
    <property type="component" value="Unassembled WGS sequence"/>
</dbReference>
<keyword evidence="10" id="KW-0489">Methyltransferase</keyword>
<dbReference type="SUPFAM" id="SSF103025">
    <property type="entry name" value="Folate-binding domain"/>
    <property type="match status" value="1"/>
</dbReference>
<dbReference type="GO" id="GO:0008483">
    <property type="term" value="F:transaminase activity"/>
    <property type="evidence" value="ECO:0007669"/>
    <property type="project" value="UniProtKB-KW"/>
</dbReference>
<feature type="domain" description="Aminomethyltransferase C-terminal" evidence="9">
    <location>
        <begin position="301"/>
        <end position="377"/>
    </location>
</feature>
<dbReference type="Gene3D" id="4.10.1250.10">
    <property type="entry name" value="Aminomethyltransferase fragment"/>
    <property type="match status" value="1"/>
</dbReference>
<dbReference type="InterPro" id="IPR028896">
    <property type="entry name" value="GcvT/YgfZ/DmdA"/>
</dbReference>
<dbReference type="Gene3D" id="3.30.1360.120">
    <property type="entry name" value="Probable tRNA modification gtpase trme, domain 1"/>
    <property type="match status" value="1"/>
</dbReference>
<accession>A0A5S9QIV5</accession>
<evidence type="ECO:0000313" key="11">
    <source>
        <dbReference type="Proteomes" id="UP000441399"/>
    </source>
</evidence>
<dbReference type="EC" id="2.1.2.10" evidence="2"/>
<dbReference type="PIRSF" id="PIRSF006487">
    <property type="entry name" value="GcvT"/>
    <property type="match status" value="1"/>
</dbReference>
<evidence type="ECO:0000256" key="3">
    <source>
        <dbReference type="ARBA" id="ARBA00022576"/>
    </source>
</evidence>
<evidence type="ECO:0000259" key="9">
    <source>
        <dbReference type="Pfam" id="PF08669"/>
    </source>
</evidence>
<comment type="catalytic activity">
    <reaction evidence="6">
        <text>N(6)-[(R)-S(8)-aminomethyldihydrolipoyl]-L-lysyl-[protein] + (6S)-5,6,7,8-tetrahydrofolate = N(6)-[(R)-dihydrolipoyl]-L-lysyl-[protein] + (6R)-5,10-methylene-5,6,7,8-tetrahydrofolate + NH4(+)</text>
        <dbReference type="Rhea" id="RHEA:16945"/>
        <dbReference type="Rhea" id="RHEA-COMP:10475"/>
        <dbReference type="Rhea" id="RHEA-COMP:10492"/>
        <dbReference type="ChEBI" id="CHEBI:15636"/>
        <dbReference type="ChEBI" id="CHEBI:28938"/>
        <dbReference type="ChEBI" id="CHEBI:57453"/>
        <dbReference type="ChEBI" id="CHEBI:83100"/>
        <dbReference type="ChEBI" id="CHEBI:83143"/>
        <dbReference type="EC" id="2.1.2.10"/>
    </reaction>
</comment>
<feature type="binding site" evidence="7">
    <location>
        <position position="210"/>
    </location>
    <ligand>
        <name>substrate</name>
    </ligand>
</feature>
<dbReference type="Pfam" id="PF08669">
    <property type="entry name" value="GCV_T_C"/>
    <property type="match status" value="1"/>
</dbReference>
<dbReference type="GO" id="GO:0008168">
    <property type="term" value="F:methyltransferase activity"/>
    <property type="evidence" value="ECO:0007669"/>
    <property type="project" value="UniProtKB-KW"/>
</dbReference>
<dbReference type="Gene3D" id="2.40.30.110">
    <property type="entry name" value="Aminomethyltransferase beta-barrel domains"/>
    <property type="match status" value="1"/>
</dbReference>
<dbReference type="InterPro" id="IPR013977">
    <property type="entry name" value="GcvT_C"/>
</dbReference>
<dbReference type="InterPro" id="IPR006222">
    <property type="entry name" value="GCVT_N"/>
</dbReference>
<evidence type="ECO:0000256" key="7">
    <source>
        <dbReference type="PIRSR" id="PIRSR006487-1"/>
    </source>
</evidence>
<dbReference type="GO" id="GO:0006546">
    <property type="term" value="P:glycine catabolic process"/>
    <property type="evidence" value="ECO:0007669"/>
    <property type="project" value="InterPro"/>
</dbReference>
<evidence type="ECO:0000256" key="2">
    <source>
        <dbReference type="ARBA" id="ARBA00012616"/>
    </source>
</evidence>
<evidence type="ECO:0000259" key="8">
    <source>
        <dbReference type="Pfam" id="PF01571"/>
    </source>
</evidence>
<protein>
    <recommendedName>
        <fullName evidence="2">aminomethyltransferase</fullName>
        <ecNumber evidence="2">2.1.2.10</ecNumber>
    </recommendedName>
    <alternativeName>
        <fullName evidence="5">Glycine cleavage system T protein</fullName>
    </alternativeName>
</protein>
<feature type="domain" description="GCVT N-terminal" evidence="8">
    <location>
        <begin position="25"/>
        <end position="273"/>
    </location>
</feature>
<organism evidence="10 11">
    <name type="scientific">BD1-7 clade bacterium</name>
    <dbReference type="NCBI Taxonomy" id="2029982"/>
    <lineage>
        <taxon>Bacteria</taxon>
        <taxon>Pseudomonadati</taxon>
        <taxon>Pseudomonadota</taxon>
        <taxon>Gammaproteobacteria</taxon>
        <taxon>Cellvibrionales</taxon>
        <taxon>Spongiibacteraceae</taxon>
        <taxon>BD1-7 clade</taxon>
    </lineage>
</organism>
<dbReference type="NCBIfam" id="TIGR00528">
    <property type="entry name" value="gcvT"/>
    <property type="match status" value="1"/>
</dbReference>
<dbReference type="PANTHER" id="PTHR43757">
    <property type="entry name" value="AMINOMETHYLTRANSFERASE"/>
    <property type="match status" value="1"/>
</dbReference>
<reference evidence="10 11" key="1">
    <citation type="submission" date="2019-11" db="EMBL/GenBank/DDBJ databases">
        <authorList>
            <person name="Holert J."/>
        </authorList>
    </citation>
    <scope>NUCLEOTIDE SEQUENCE [LARGE SCALE GENOMIC DNA]</scope>
    <source>
        <strain evidence="10">SB11_3</strain>
    </source>
</reference>
<dbReference type="Gene3D" id="3.30.70.1400">
    <property type="entry name" value="Aminomethyltransferase beta-barrel domains"/>
    <property type="match status" value="1"/>
</dbReference>
<dbReference type="NCBIfam" id="NF001567">
    <property type="entry name" value="PRK00389.1"/>
    <property type="match status" value="1"/>
</dbReference>
<evidence type="ECO:0000313" key="10">
    <source>
        <dbReference type="EMBL" id="CAA0118732.1"/>
    </source>
</evidence>
<dbReference type="InterPro" id="IPR029043">
    <property type="entry name" value="GcvT/YgfZ_C"/>
</dbReference>
<dbReference type="InterPro" id="IPR027266">
    <property type="entry name" value="TrmE/GcvT-like"/>
</dbReference>
<evidence type="ECO:0000256" key="4">
    <source>
        <dbReference type="ARBA" id="ARBA00022679"/>
    </source>
</evidence>
<comment type="similarity">
    <text evidence="1">Belongs to the GcvT family.</text>
</comment>
<dbReference type="Pfam" id="PF01571">
    <property type="entry name" value="GCV_T"/>
    <property type="match status" value="1"/>
</dbReference>
<dbReference type="GO" id="GO:0005960">
    <property type="term" value="C:glycine cleavage complex"/>
    <property type="evidence" value="ECO:0007669"/>
    <property type="project" value="InterPro"/>
</dbReference>
<keyword evidence="11" id="KW-1185">Reference proteome</keyword>
<gene>
    <name evidence="10" type="primary">gcvT</name>
    <name evidence="10" type="ORF">OPDIPICF_02161</name>
</gene>
<dbReference type="SUPFAM" id="SSF101790">
    <property type="entry name" value="Aminomethyltransferase beta-barrel domain"/>
    <property type="match status" value="1"/>
</dbReference>
<dbReference type="EMBL" id="CACSIO010000034">
    <property type="protein sequence ID" value="CAA0118732.1"/>
    <property type="molecule type" value="Genomic_DNA"/>
</dbReference>
<dbReference type="NCBIfam" id="NF010093">
    <property type="entry name" value="PRK13579.1"/>
    <property type="match status" value="1"/>
</dbReference>
<evidence type="ECO:0000256" key="6">
    <source>
        <dbReference type="ARBA" id="ARBA00047665"/>
    </source>
</evidence>
<dbReference type="AlphaFoldDB" id="A0A5S9QIV5"/>
<evidence type="ECO:0000256" key="1">
    <source>
        <dbReference type="ARBA" id="ARBA00008609"/>
    </source>
</evidence>
<proteinExistence type="inferred from homology"/>
<dbReference type="PANTHER" id="PTHR43757:SF2">
    <property type="entry name" value="AMINOMETHYLTRANSFERASE, MITOCHONDRIAL"/>
    <property type="match status" value="1"/>
</dbReference>